<protein>
    <submittedName>
        <fullName evidence="1">Uncharacterized protein</fullName>
    </submittedName>
</protein>
<accession>A0A3M7T3E6</accession>
<name>A0A3M7T3E6_BRAPC</name>
<gene>
    <name evidence="1" type="ORF">BpHYR1_000984</name>
</gene>
<organism evidence="1 2">
    <name type="scientific">Brachionus plicatilis</name>
    <name type="common">Marine rotifer</name>
    <name type="synonym">Brachionus muelleri</name>
    <dbReference type="NCBI Taxonomy" id="10195"/>
    <lineage>
        <taxon>Eukaryota</taxon>
        <taxon>Metazoa</taxon>
        <taxon>Spiralia</taxon>
        <taxon>Gnathifera</taxon>
        <taxon>Rotifera</taxon>
        <taxon>Eurotatoria</taxon>
        <taxon>Monogononta</taxon>
        <taxon>Pseudotrocha</taxon>
        <taxon>Ploima</taxon>
        <taxon>Brachionidae</taxon>
        <taxon>Brachionus</taxon>
    </lineage>
</organism>
<proteinExistence type="predicted"/>
<evidence type="ECO:0000313" key="1">
    <source>
        <dbReference type="EMBL" id="RNA42552.1"/>
    </source>
</evidence>
<evidence type="ECO:0000313" key="2">
    <source>
        <dbReference type="Proteomes" id="UP000276133"/>
    </source>
</evidence>
<keyword evidence="2" id="KW-1185">Reference proteome</keyword>
<reference evidence="1 2" key="1">
    <citation type="journal article" date="2018" name="Sci. Rep.">
        <title>Genomic signatures of local adaptation to the degree of environmental predictability in rotifers.</title>
        <authorList>
            <person name="Franch-Gras L."/>
            <person name="Hahn C."/>
            <person name="Garcia-Roger E.M."/>
            <person name="Carmona M.J."/>
            <person name="Serra M."/>
            <person name="Gomez A."/>
        </authorList>
    </citation>
    <scope>NUCLEOTIDE SEQUENCE [LARGE SCALE GENOMIC DNA]</scope>
    <source>
        <strain evidence="1">HYR1</strain>
    </source>
</reference>
<dbReference type="AlphaFoldDB" id="A0A3M7T3E6"/>
<dbReference type="Proteomes" id="UP000276133">
    <property type="component" value="Unassembled WGS sequence"/>
</dbReference>
<sequence length="101" mass="11883">MKNVENVIYNLKLHLHDFNCFCSKFNLKKLVNYGYSQLVYLTRLHDSNCCLKKISSIYKACLFHDKLNFLPSFTRLDICFKNAVSQNSICSNYKLFSIIEI</sequence>
<comment type="caution">
    <text evidence="1">The sequence shown here is derived from an EMBL/GenBank/DDBJ whole genome shotgun (WGS) entry which is preliminary data.</text>
</comment>
<dbReference type="EMBL" id="REGN01000353">
    <property type="protein sequence ID" value="RNA42552.1"/>
    <property type="molecule type" value="Genomic_DNA"/>
</dbReference>